<evidence type="ECO:0000259" key="2">
    <source>
        <dbReference type="Pfam" id="PF00156"/>
    </source>
</evidence>
<sequence length="238" mass="26613">MRIIAFLKNSLLDLVFPLFCAGCLTKGTLLCPRCRSDLWAIPPACFVCKALVPRNGTSVPGATCAPCRKKSLIRVFLSPFSYDSPVIRNLIHRLKYQRAKGVAPILGRLLHEYLRYQRIDLPSDALLVPIPLHRAKERSRGFNQAFLIAQELGMNAGIAVSGHTLKKTKQTRPQMELRREERIENLAGCFQVSDRTALRNRTIVLLDDVKTTGTTLQEAARTLRVAGAKKIWAITVAH</sequence>
<dbReference type="InterPro" id="IPR029057">
    <property type="entry name" value="PRTase-like"/>
</dbReference>
<gene>
    <name evidence="3" type="ORF">HY221_01605</name>
</gene>
<dbReference type="PANTHER" id="PTHR47505">
    <property type="entry name" value="DNA UTILIZATION PROTEIN YHGH"/>
    <property type="match status" value="1"/>
</dbReference>
<dbReference type="EMBL" id="JACQCR010000035">
    <property type="protein sequence ID" value="MBI3631008.1"/>
    <property type="molecule type" value="Genomic_DNA"/>
</dbReference>
<dbReference type="SUPFAM" id="SSF53271">
    <property type="entry name" value="PRTase-like"/>
    <property type="match status" value="1"/>
</dbReference>
<comment type="similarity">
    <text evidence="1">Belongs to the ComF/GntX family.</text>
</comment>
<protein>
    <submittedName>
        <fullName evidence="3">ComF family protein</fullName>
    </submittedName>
</protein>
<dbReference type="Gene3D" id="3.40.50.2020">
    <property type="match status" value="1"/>
</dbReference>
<dbReference type="AlphaFoldDB" id="A0A932R035"/>
<dbReference type="PANTHER" id="PTHR47505:SF1">
    <property type="entry name" value="DNA UTILIZATION PROTEIN YHGH"/>
    <property type="match status" value="1"/>
</dbReference>
<feature type="domain" description="Phosphoribosyltransferase" evidence="2">
    <location>
        <begin position="178"/>
        <end position="236"/>
    </location>
</feature>
<dbReference type="Pfam" id="PF00156">
    <property type="entry name" value="Pribosyltran"/>
    <property type="match status" value="1"/>
</dbReference>
<evidence type="ECO:0000313" key="4">
    <source>
        <dbReference type="Proteomes" id="UP000753196"/>
    </source>
</evidence>
<evidence type="ECO:0000313" key="3">
    <source>
        <dbReference type="EMBL" id="MBI3631008.1"/>
    </source>
</evidence>
<organism evidence="3 4">
    <name type="scientific">Candidatus Sungiibacteriota bacterium</name>
    <dbReference type="NCBI Taxonomy" id="2750080"/>
    <lineage>
        <taxon>Bacteria</taxon>
        <taxon>Candidatus Sungiibacteriota</taxon>
    </lineage>
</organism>
<comment type="caution">
    <text evidence="3">The sequence shown here is derived from an EMBL/GenBank/DDBJ whole genome shotgun (WGS) entry which is preliminary data.</text>
</comment>
<accession>A0A932R035</accession>
<evidence type="ECO:0000256" key="1">
    <source>
        <dbReference type="ARBA" id="ARBA00008007"/>
    </source>
</evidence>
<name>A0A932R035_9BACT</name>
<dbReference type="InterPro" id="IPR000836">
    <property type="entry name" value="PRTase_dom"/>
</dbReference>
<proteinExistence type="inferred from homology"/>
<reference evidence="3" key="1">
    <citation type="submission" date="2020-07" db="EMBL/GenBank/DDBJ databases">
        <title>Huge and variable diversity of episymbiotic CPR bacteria and DPANN archaea in groundwater ecosystems.</title>
        <authorList>
            <person name="He C.Y."/>
            <person name="Keren R."/>
            <person name="Whittaker M."/>
            <person name="Farag I.F."/>
            <person name="Doudna J."/>
            <person name="Cate J.H.D."/>
            <person name="Banfield J.F."/>
        </authorList>
    </citation>
    <scope>NUCLEOTIDE SEQUENCE</scope>
    <source>
        <strain evidence="3">NC_groundwater_973_Pr1_S-0.2um_54_13</strain>
    </source>
</reference>
<dbReference type="Proteomes" id="UP000753196">
    <property type="component" value="Unassembled WGS sequence"/>
</dbReference>
<dbReference type="InterPro" id="IPR051910">
    <property type="entry name" value="ComF/GntX_DNA_util-trans"/>
</dbReference>
<dbReference type="CDD" id="cd06223">
    <property type="entry name" value="PRTases_typeI"/>
    <property type="match status" value="1"/>
</dbReference>